<evidence type="ECO:0000256" key="1">
    <source>
        <dbReference type="ARBA" id="ARBA00008072"/>
    </source>
</evidence>
<evidence type="ECO:0000313" key="6">
    <source>
        <dbReference type="Proteomes" id="UP000472372"/>
    </source>
</evidence>
<sequence>MAPTNRAAWLIGKQVHPLVVSEAPYTHPGENEVVVKTGAVAINPIDSMKQLMGDNMMGWVKYPFTLGEDVAGEIVEVGSNVKRFSPGDRVIGHAVGLDSRSNKSSEGAFQEYVVLRSNLISPIPDSLPYEKACVLPLCLSTAACGLYMKDYLALPHPSVKTPKGSAGQYLLIWGGSTSLGSNAIQLAVASGYDVITTCSPRNFDYVKSLGATHVFDYNDASTIPAIISLLRTNHNHHAGALAIGPNSMESCIPIVSSCPGRKFIAQASLPMPKVVPPKGMQLVSFIAGFVWFKLSTFVKCKVKGVGYKFIWGNDLMVNEVGKAVYEDFLPEALGLGRYRAAPEAEVVGRGLESVQEGLDRMMQGVSAKKLVVVL</sequence>
<dbReference type="EMBL" id="HG992978">
    <property type="protein sequence ID" value="CAE7015254.1"/>
    <property type="molecule type" value="Genomic_DNA"/>
</dbReference>
<evidence type="ECO:0000256" key="2">
    <source>
        <dbReference type="ARBA" id="ARBA00011245"/>
    </source>
</evidence>
<dbReference type="PANTHER" id="PTHR45348:SF2">
    <property type="entry name" value="ZINC-TYPE ALCOHOL DEHYDROGENASE-LIKE PROTEIN C2E1P3.01"/>
    <property type="match status" value="1"/>
</dbReference>
<proteinExistence type="inferred from homology"/>
<dbReference type="SMART" id="SM00829">
    <property type="entry name" value="PKS_ER"/>
    <property type="match status" value="1"/>
</dbReference>
<evidence type="ECO:0000313" key="5">
    <source>
        <dbReference type="EMBL" id="CAE7015254.1"/>
    </source>
</evidence>
<dbReference type="InterPro" id="IPR013154">
    <property type="entry name" value="ADH-like_N"/>
</dbReference>
<dbReference type="CDD" id="cd08249">
    <property type="entry name" value="enoyl_reductase_like"/>
    <property type="match status" value="1"/>
</dbReference>
<dbReference type="Proteomes" id="UP000472372">
    <property type="component" value="Chromosome 2"/>
</dbReference>
<dbReference type="PANTHER" id="PTHR45348">
    <property type="entry name" value="HYPOTHETICAL OXIDOREDUCTASE (EUROFUNG)"/>
    <property type="match status" value="1"/>
</dbReference>
<evidence type="ECO:0000259" key="4">
    <source>
        <dbReference type="SMART" id="SM00829"/>
    </source>
</evidence>
<comment type="similarity">
    <text evidence="1">Belongs to the zinc-containing alcohol dehydrogenase family.</text>
</comment>
<protein>
    <submittedName>
        <fullName evidence="5">Polyketide synthase</fullName>
    </submittedName>
</protein>
<evidence type="ECO:0000256" key="3">
    <source>
        <dbReference type="ARBA" id="ARBA00023002"/>
    </source>
</evidence>
<gene>
    <name evidence="5" type="ORF">PTTW11_02771</name>
</gene>
<comment type="subunit">
    <text evidence="2">Monomer.</text>
</comment>
<accession>A0A6S6VKQ9</accession>
<dbReference type="Pfam" id="PF08240">
    <property type="entry name" value="ADH_N"/>
    <property type="match status" value="1"/>
</dbReference>
<reference evidence="5" key="1">
    <citation type="submission" date="2021-02" db="EMBL/GenBank/DDBJ databases">
        <authorList>
            <person name="Syme A R."/>
            <person name="Syme A R."/>
            <person name="Moolhuijzen P."/>
        </authorList>
    </citation>
    <scope>NUCLEOTIDE SEQUENCE</scope>
    <source>
        <strain evidence="5">W1-1</strain>
    </source>
</reference>
<dbReference type="SUPFAM" id="SSF51735">
    <property type="entry name" value="NAD(P)-binding Rossmann-fold domains"/>
    <property type="match status" value="1"/>
</dbReference>
<dbReference type="GO" id="GO:0016651">
    <property type="term" value="F:oxidoreductase activity, acting on NAD(P)H"/>
    <property type="evidence" value="ECO:0007669"/>
    <property type="project" value="InterPro"/>
</dbReference>
<organism evidence="5 6">
    <name type="scientific">Pyrenophora teres f. teres</name>
    <dbReference type="NCBI Taxonomy" id="97479"/>
    <lineage>
        <taxon>Eukaryota</taxon>
        <taxon>Fungi</taxon>
        <taxon>Dikarya</taxon>
        <taxon>Ascomycota</taxon>
        <taxon>Pezizomycotina</taxon>
        <taxon>Dothideomycetes</taxon>
        <taxon>Pleosporomycetidae</taxon>
        <taxon>Pleosporales</taxon>
        <taxon>Pleosporineae</taxon>
        <taxon>Pleosporaceae</taxon>
        <taxon>Pyrenophora</taxon>
    </lineage>
</organism>
<dbReference type="InterPro" id="IPR036291">
    <property type="entry name" value="NAD(P)-bd_dom_sf"/>
</dbReference>
<dbReference type="InterPro" id="IPR047122">
    <property type="entry name" value="Trans-enoyl_RdTase-like"/>
</dbReference>
<dbReference type="InterPro" id="IPR011032">
    <property type="entry name" value="GroES-like_sf"/>
</dbReference>
<dbReference type="Gene3D" id="3.90.180.10">
    <property type="entry name" value="Medium-chain alcohol dehydrogenases, catalytic domain"/>
    <property type="match status" value="1"/>
</dbReference>
<dbReference type="SUPFAM" id="SSF50129">
    <property type="entry name" value="GroES-like"/>
    <property type="match status" value="1"/>
</dbReference>
<dbReference type="InterPro" id="IPR020843">
    <property type="entry name" value="ER"/>
</dbReference>
<dbReference type="AlphaFoldDB" id="A0A6S6VKQ9"/>
<name>A0A6S6VKQ9_9PLEO</name>
<feature type="domain" description="Enoyl reductase (ER)" evidence="4">
    <location>
        <begin position="13"/>
        <end position="372"/>
    </location>
</feature>
<keyword evidence="3" id="KW-0560">Oxidoreductase</keyword>
<dbReference type="Gene3D" id="3.40.50.720">
    <property type="entry name" value="NAD(P)-binding Rossmann-like Domain"/>
    <property type="match status" value="1"/>
</dbReference>